<accession>A0A814K8D6</accession>
<dbReference type="PANTHER" id="PTHR46068">
    <property type="entry name" value="PROTEIN CBG27172"/>
    <property type="match status" value="1"/>
</dbReference>
<reference evidence="1" key="1">
    <citation type="submission" date="2021-02" db="EMBL/GenBank/DDBJ databases">
        <authorList>
            <person name="Nowell W R."/>
        </authorList>
    </citation>
    <scope>NUCLEOTIDE SEQUENCE</scope>
</reference>
<sequence length="341" mass="39595">MKSKDLQKLVFCKYEQGDGPTKIFRDLNGFVGLRTVNGWCKMIRDTGSIQLSTSPGAPRRARTSKTIQKVKRKLDQHKLVSARSLSIDCNISKSSAHRILREDLELNAYKIVIEPELTKNQKGKRKKFANWVYNNFRKEDTMRILFSDEKMFDVDGIYNSKNQRIWAASRDEANEKDGIKIKQNFPKKVMVWLGVCSKGVIPLVIFDQGTVDHKVYIQNVLPVALEFGSKIFGEHWIFQQDGAKPHVHHLTQKWCQDKFPSFIDKDHWPPNSPDLNPLDYSIWDEFARAINWKTVISKITLIEELKRAVKEIRQDVILQSCSSWTIRLQRVLKNDGCYLNK</sequence>
<name>A0A814K8D6_9BILA</name>
<evidence type="ECO:0000313" key="2">
    <source>
        <dbReference type="Proteomes" id="UP000663855"/>
    </source>
</evidence>
<dbReference type="GO" id="GO:0003676">
    <property type="term" value="F:nucleic acid binding"/>
    <property type="evidence" value="ECO:0007669"/>
    <property type="project" value="InterPro"/>
</dbReference>
<dbReference type="Gene3D" id="3.30.420.10">
    <property type="entry name" value="Ribonuclease H-like superfamily/Ribonuclease H"/>
    <property type="match status" value="1"/>
</dbReference>
<proteinExistence type="predicted"/>
<dbReference type="InterPro" id="IPR036397">
    <property type="entry name" value="RNaseH_sf"/>
</dbReference>
<organism evidence="1 2">
    <name type="scientific">Rotaria magnacalcarata</name>
    <dbReference type="NCBI Taxonomy" id="392030"/>
    <lineage>
        <taxon>Eukaryota</taxon>
        <taxon>Metazoa</taxon>
        <taxon>Spiralia</taxon>
        <taxon>Gnathifera</taxon>
        <taxon>Rotifera</taxon>
        <taxon>Eurotatoria</taxon>
        <taxon>Bdelloidea</taxon>
        <taxon>Philodinida</taxon>
        <taxon>Philodinidae</taxon>
        <taxon>Rotaria</taxon>
    </lineage>
</organism>
<evidence type="ECO:0000313" key="1">
    <source>
        <dbReference type="EMBL" id="CAF1047526.1"/>
    </source>
</evidence>
<protein>
    <submittedName>
        <fullName evidence="1">Uncharacterized protein</fullName>
    </submittedName>
</protein>
<dbReference type="AlphaFoldDB" id="A0A814K8D6"/>
<dbReference type="PANTHER" id="PTHR46068:SF1">
    <property type="entry name" value="TRANSPOSASE IS30-LIKE HTH DOMAIN-CONTAINING PROTEIN"/>
    <property type="match status" value="1"/>
</dbReference>
<dbReference type="Proteomes" id="UP000663855">
    <property type="component" value="Unassembled WGS sequence"/>
</dbReference>
<dbReference type="EMBL" id="CAJNOV010001066">
    <property type="protein sequence ID" value="CAF1047526.1"/>
    <property type="molecule type" value="Genomic_DNA"/>
</dbReference>
<comment type="caution">
    <text evidence="1">The sequence shown here is derived from an EMBL/GenBank/DDBJ whole genome shotgun (WGS) entry which is preliminary data.</text>
</comment>
<gene>
    <name evidence="1" type="ORF">CJN711_LOCUS4581</name>
</gene>